<dbReference type="Proteomes" id="UP000199556">
    <property type="component" value="Unassembled WGS sequence"/>
</dbReference>
<dbReference type="GO" id="GO:0016853">
    <property type="term" value="F:isomerase activity"/>
    <property type="evidence" value="ECO:0007669"/>
    <property type="project" value="UniProtKB-KW"/>
</dbReference>
<feature type="domain" description="SnoaL-like" evidence="1">
    <location>
        <begin position="14"/>
        <end position="116"/>
    </location>
</feature>
<dbReference type="EMBL" id="FOUO01000003">
    <property type="protein sequence ID" value="SFM35087.1"/>
    <property type="molecule type" value="Genomic_DNA"/>
</dbReference>
<protein>
    <submittedName>
        <fullName evidence="2">Steroid delta-isomerase</fullName>
    </submittedName>
</protein>
<evidence type="ECO:0000313" key="2">
    <source>
        <dbReference type="EMBL" id="SFM35087.1"/>
    </source>
</evidence>
<dbReference type="InterPro" id="IPR037401">
    <property type="entry name" value="SnoaL-like"/>
</dbReference>
<dbReference type="STRING" id="195064.SAMN05421721_103151"/>
<dbReference type="RefSeq" id="WP_090483841.1">
    <property type="nucleotide sequence ID" value="NZ_FOUO01000003.1"/>
</dbReference>
<evidence type="ECO:0000259" key="1">
    <source>
        <dbReference type="Pfam" id="PF12680"/>
    </source>
</evidence>
<dbReference type="AlphaFoldDB" id="A0A1I4Q500"/>
<gene>
    <name evidence="2" type="ORF">SAMN05421721_103151</name>
</gene>
<name>A0A1I4Q500_ECTMO</name>
<dbReference type="SUPFAM" id="SSF54427">
    <property type="entry name" value="NTF2-like"/>
    <property type="match status" value="1"/>
</dbReference>
<reference evidence="2 3" key="1">
    <citation type="submission" date="2016-10" db="EMBL/GenBank/DDBJ databases">
        <authorList>
            <person name="de Groot N.N."/>
        </authorList>
    </citation>
    <scope>NUCLEOTIDE SEQUENCE [LARGE SCALE GENOMIC DNA]</scope>
    <source>
        <strain evidence="2 3">DSM 4180</strain>
    </source>
</reference>
<accession>A0A1I4Q500</accession>
<dbReference type="OrthoDB" id="1115105at2"/>
<dbReference type="InterPro" id="IPR032710">
    <property type="entry name" value="NTF2-like_dom_sf"/>
</dbReference>
<keyword evidence="2" id="KW-0413">Isomerase</keyword>
<sequence>MSESTETWARRYAAFFSELSEPDLERLGEIFEPEARFKDPFNDVTGLEEIRRVFRHMFRQCPKPRFYLHSWAVQGNTAFFHWRFTDREDDADGRLRLDVDGVSRVLFNEAGRAVSHVDYWDPAEYLYDQIPVVRGILRLLRRRIGA</sequence>
<dbReference type="Pfam" id="PF12680">
    <property type="entry name" value="SnoaL_2"/>
    <property type="match status" value="1"/>
</dbReference>
<proteinExistence type="predicted"/>
<evidence type="ECO:0000313" key="3">
    <source>
        <dbReference type="Proteomes" id="UP000199556"/>
    </source>
</evidence>
<keyword evidence="3" id="KW-1185">Reference proteome</keyword>
<dbReference type="Gene3D" id="3.10.450.50">
    <property type="match status" value="1"/>
</dbReference>
<organism evidence="2 3">
    <name type="scientific">Ectothiorhodospira mobilis</name>
    <dbReference type="NCBI Taxonomy" id="195064"/>
    <lineage>
        <taxon>Bacteria</taxon>
        <taxon>Pseudomonadati</taxon>
        <taxon>Pseudomonadota</taxon>
        <taxon>Gammaproteobacteria</taxon>
        <taxon>Chromatiales</taxon>
        <taxon>Ectothiorhodospiraceae</taxon>
        <taxon>Ectothiorhodospira</taxon>
    </lineage>
</organism>